<feature type="region of interest" description="Disordered" evidence="1">
    <location>
        <begin position="574"/>
        <end position="621"/>
    </location>
</feature>
<evidence type="ECO:0000256" key="1">
    <source>
        <dbReference type="SAM" id="MobiDB-lite"/>
    </source>
</evidence>
<dbReference type="Proteomes" id="UP000250266">
    <property type="component" value="Unassembled WGS sequence"/>
</dbReference>
<keyword evidence="3" id="KW-1185">Reference proteome</keyword>
<protein>
    <submittedName>
        <fullName evidence="2">Uncharacterized protein</fullName>
    </submittedName>
</protein>
<sequence length="621" mass="68982">MAASQALSTPLIVSTILHHLSSQKYRVKRQLSPSESPSFLEFRPTLVPSILVNHLWCSCGTSILWAHYPHLPALASMPLHRRQYYASKVRKIFIMSPPPRSGASLMHLRDLEWPLLRSLEMEVDLERHGEQIRSMFGPWVEELEVSGVQSGGGEYFKWVVLPTVFGLCENLKSIRFGPGPISTPSDALHSSILQPYLEQAPSLTIIELQTSRFVAKDSLFLYLCHRPSLLGLEIALEPTSQLSSVLPTLESPIFQSLRRLTLLCCPEVALPLLDHLHTLQHLDLTLARTPDQQPHPDDHILVTTILNHLSTNNKNITHLTITISNLSASFPSPASLLVLTGSSLLLLAQTNPKLAHLCISISPSNSSPSALDASTISSELFDVFCTLVPSLVHLSLDLHPQTIQPELAASALMSLGRNFLDLETLKIGIRFDLSELPIPELLDPPFLEHKHQHESGRLDPDSPDPMTITQTNLPTSTSTSTSLSTPQPPHPRPLFPNLTHLAFARSPLLPPSTSSPLSIPDATIHAWAHVLEYHFPLLEELDSLDEDGTIQYVDPLENVLETVWEFLCSVEQEGWGGEGSERGMEVHLDEKLGDVQEEDEDEDEDDEDGGEEWDEDETTPR</sequence>
<feature type="compositionally biased region" description="Low complexity" evidence="1">
    <location>
        <begin position="467"/>
        <end position="485"/>
    </location>
</feature>
<feature type="compositionally biased region" description="Acidic residues" evidence="1">
    <location>
        <begin position="595"/>
        <end position="621"/>
    </location>
</feature>
<dbReference type="EMBL" id="KV745211">
    <property type="protein sequence ID" value="OCK76442.1"/>
    <property type="molecule type" value="Genomic_DNA"/>
</dbReference>
<dbReference type="AlphaFoldDB" id="A0A8E2JBM4"/>
<feature type="compositionally biased region" description="Basic and acidic residues" evidence="1">
    <location>
        <begin position="450"/>
        <end position="460"/>
    </location>
</feature>
<accession>A0A8E2JBM4</accession>
<reference evidence="2 3" key="1">
    <citation type="journal article" date="2016" name="Nat. Commun.">
        <title>Ectomycorrhizal ecology is imprinted in the genome of the dominant symbiotic fungus Cenococcum geophilum.</title>
        <authorList>
            <consortium name="DOE Joint Genome Institute"/>
            <person name="Peter M."/>
            <person name="Kohler A."/>
            <person name="Ohm R.A."/>
            <person name="Kuo A."/>
            <person name="Krutzmann J."/>
            <person name="Morin E."/>
            <person name="Arend M."/>
            <person name="Barry K.W."/>
            <person name="Binder M."/>
            <person name="Choi C."/>
            <person name="Clum A."/>
            <person name="Copeland A."/>
            <person name="Grisel N."/>
            <person name="Haridas S."/>
            <person name="Kipfer T."/>
            <person name="LaButti K."/>
            <person name="Lindquist E."/>
            <person name="Lipzen A."/>
            <person name="Maire R."/>
            <person name="Meier B."/>
            <person name="Mihaltcheva S."/>
            <person name="Molinier V."/>
            <person name="Murat C."/>
            <person name="Poggeler S."/>
            <person name="Quandt C.A."/>
            <person name="Sperisen C."/>
            <person name="Tritt A."/>
            <person name="Tisserant E."/>
            <person name="Crous P.W."/>
            <person name="Henrissat B."/>
            <person name="Nehls U."/>
            <person name="Egli S."/>
            <person name="Spatafora J.W."/>
            <person name="Grigoriev I.V."/>
            <person name="Martin F.M."/>
        </authorList>
    </citation>
    <scope>NUCLEOTIDE SEQUENCE [LARGE SCALE GENOMIC DNA]</scope>
    <source>
        <strain evidence="2 3">CBS 459.81</strain>
    </source>
</reference>
<organism evidence="2 3">
    <name type="scientific">Lepidopterella palustris CBS 459.81</name>
    <dbReference type="NCBI Taxonomy" id="1314670"/>
    <lineage>
        <taxon>Eukaryota</taxon>
        <taxon>Fungi</taxon>
        <taxon>Dikarya</taxon>
        <taxon>Ascomycota</taxon>
        <taxon>Pezizomycotina</taxon>
        <taxon>Dothideomycetes</taxon>
        <taxon>Pleosporomycetidae</taxon>
        <taxon>Mytilinidiales</taxon>
        <taxon>Argynnaceae</taxon>
        <taxon>Lepidopterella</taxon>
    </lineage>
</organism>
<dbReference type="OrthoDB" id="2305901at2759"/>
<name>A0A8E2JBM4_9PEZI</name>
<feature type="region of interest" description="Disordered" evidence="1">
    <location>
        <begin position="450"/>
        <end position="490"/>
    </location>
</feature>
<evidence type="ECO:0000313" key="3">
    <source>
        <dbReference type="Proteomes" id="UP000250266"/>
    </source>
</evidence>
<feature type="compositionally biased region" description="Basic and acidic residues" evidence="1">
    <location>
        <begin position="579"/>
        <end position="594"/>
    </location>
</feature>
<evidence type="ECO:0000313" key="2">
    <source>
        <dbReference type="EMBL" id="OCK76442.1"/>
    </source>
</evidence>
<gene>
    <name evidence="2" type="ORF">K432DRAFT_360347</name>
</gene>
<proteinExistence type="predicted"/>